<keyword evidence="2 6" id="KW-0812">Transmembrane</keyword>
<feature type="compositionally biased region" description="Pro residues" evidence="5">
    <location>
        <begin position="569"/>
        <end position="581"/>
    </location>
</feature>
<feature type="transmembrane region" description="Helical" evidence="6">
    <location>
        <begin position="98"/>
        <end position="118"/>
    </location>
</feature>
<dbReference type="GO" id="GO:0001518">
    <property type="term" value="C:voltage-gated sodium channel complex"/>
    <property type="evidence" value="ECO:0007669"/>
    <property type="project" value="TreeGrafter"/>
</dbReference>
<comment type="caution">
    <text evidence="8">The sequence shown here is derived from an EMBL/GenBank/DDBJ whole genome shotgun (WGS) entry which is preliminary data.</text>
</comment>
<evidence type="ECO:0000313" key="9">
    <source>
        <dbReference type="Proteomes" id="UP000683360"/>
    </source>
</evidence>
<feature type="region of interest" description="Disordered" evidence="5">
    <location>
        <begin position="444"/>
        <end position="464"/>
    </location>
</feature>
<dbReference type="InterPro" id="IPR005821">
    <property type="entry name" value="Ion_trans_dom"/>
</dbReference>
<evidence type="ECO:0000256" key="2">
    <source>
        <dbReference type="ARBA" id="ARBA00022692"/>
    </source>
</evidence>
<dbReference type="InterPro" id="IPR027359">
    <property type="entry name" value="Volt_channel_dom_sf"/>
</dbReference>
<dbReference type="GO" id="GO:0043005">
    <property type="term" value="C:neuron projection"/>
    <property type="evidence" value="ECO:0007669"/>
    <property type="project" value="TreeGrafter"/>
</dbReference>
<feature type="region of interest" description="Disordered" evidence="5">
    <location>
        <begin position="655"/>
        <end position="677"/>
    </location>
</feature>
<feature type="transmembrane region" description="Helical" evidence="6">
    <location>
        <begin position="130"/>
        <end position="151"/>
    </location>
</feature>
<feature type="region of interest" description="Disordered" evidence="5">
    <location>
        <begin position="335"/>
        <end position="355"/>
    </location>
</feature>
<evidence type="ECO:0000256" key="5">
    <source>
        <dbReference type="SAM" id="MobiDB-lite"/>
    </source>
</evidence>
<dbReference type="Gene3D" id="1.10.287.70">
    <property type="match status" value="1"/>
</dbReference>
<feature type="compositionally biased region" description="Polar residues" evidence="5">
    <location>
        <begin position="655"/>
        <end position="667"/>
    </location>
</feature>
<dbReference type="AlphaFoldDB" id="A0A8S3QCM3"/>
<evidence type="ECO:0000256" key="3">
    <source>
        <dbReference type="ARBA" id="ARBA00022989"/>
    </source>
</evidence>
<dbReference type="InterPro" id="IPR043203">
    <property type="entry name" value="VGCC_Ca_Na"/>
</dbReference>
<evidence type="ECO:0000256" key="6">
    <source>
        <dbReference type="SAM" id="Phobius"/>
    </source>
</evidence>
<feature type="region of interest" description="Disordered" evidence="5">
    <location>
        <begin position="219"/>
        <end position="243"/>
    </location>
</feature>
<sequence>MERLIVRANLSPYYIPKKLLNVHYDYICSKPGESGMRTCDSFPLYQYEGIGCNGTAKMYSNNTPTNNSCVNWNQYYTYCTAGDKNPFQGAISFDNIGLAWVAIFQVISLESWVNIMYYVQDAHSFWDWSYFVALIVIGSFFMINLCLVVIATQFSETKKRETERMMQERKRFQSSSTLASNSEPAGCYAEILKYVAHLGRRAKRKILKMYYDARGKTHPRHKIKPQLALGKRKQSKGSESAQSHACNSCSHRFNYFYQFVNNQNDPHISRRNSSPIAPRASPEMSDLDSISSPRCTNFLTVPGFNSMNPSSESINTLAFTATDTLSPPLLKPRISSPNHLAPPHGSISRTPSINSECSKKLPCVPELLVIRTPRSTPMHQSHSPSNTKNHNNHTYKGKFNQYNHSYKGIPEDLLDVIGDKQICYLVNDYDKQCNHTCNHVSHDVSDNENHKEKDSEIESKDKKGKRNKKVLEYSNIVFCTLFALEMVLKLIAYGPFGYITNGFNVFDGFIVILREDSSPCFCAEVDDYNSTNSCICDRANFNSLLWSLVTVFQSNASLRSSPRLSPRASPRPSPRPSPRGSPRPISRSPGLCRSYSYGSRNNSWRGRRSRDGERRCLVQECGKSQSVDYYDDDVFIPCTPIPNSRLDCNGHLPLNNQRTLSPQNSIKRQPFPSPRNSLKIRNNSVSSTQSVCNSIYLSRQNSFTSRRTMNSLSSMTGVKEDYKQNNLSESPTGEANTQHISDVEDEEDPDAMDETLFKGSFYYCKGPNVRHVVNKTECELDLHNKWVNQKYNFDDLGQELEFALKIFNYFFTCVFIIEATMKIIALGFLRYIKDRWNQLDVLIVILSVVGIILEEMKTNVIPINPTIIRVMRVLRIARECSEEHPCEGLGSHAHFKDFGMAFLTLFRVATGDNWNGIMKVLKKKERENF</sequence>
<evidence type="ECO:0000256" key="4">
    <source>
        <dbReference type="ARBA" id="ARBA00023136"/>
    </source>
</evidence>
<reference evidence="8" key="1">
    <citation type="submission" date="2021-03" db="EMBL/GenBank/DDBJ databases">
        <authorList>
            <person name="Bekaert M."/>
        </authorList>
    </citation>
    <scope>NUCLEOTIDE SEQUENCE</scope>
</reference>
<feature type="compositionally biased region" description="Low complexity" evidence="5">
    <location>
        <begin position="582"/>
        <end position="604"/>
    </location>
</feature>
<feature type="domain" description="Ion transport" evidence="7">
    <location>
        <begin position="465"/>
        <end position="513"/>
    </location>
</feature>
<dbReference type="GO" id="GO:0005248">
    <property type="term" value="F:voltage-gated sodium channel activity"/>
    <property type="evidence" value="ECO:0007669"/>
    <property type="project" value="TreeGrafter"/>
</dbReference>
<feature type="transmembrane region" description="Helical" evidence="6">
    <location>
        <begin position="806"/>
        <end position="829"/>
    </location>
</feature>
<protein>
    <submittedName>
        <fullName evidence="8">CACNA1G</fullName>
    </submittedName>
</protein>
<evidence type="ECO:0000313" key="8">
    <source>
        <dbReference type="EMBL" id="CAG2192864.1"/>
    </source>
</evidence>
<dbReference type="PANTHER" id="PTHR10037:SF230">
    <property type="entry name" value="CA[2+]-CHANNEL PROTEIN ALPHA[[1]] SUBUNIT T, ISOFORM F"/>
    <property type="match status" value="1"/>
</dbReference>
<evidence type="ECO:0000259" key="7">
    <source>
        <dbReference type="Pfam" id="PF00520"/>
    </source>
</evidence>
<gene>
    <name evidence="8" type="ORF">MEDL_8010</name>
</gene>
<feature type="domain" description="Ion transport" evidence="7">
    <location>
        <begin position="799"/>
        <end position="878"/>
    </location>
</feature>
<feature type="region of interest" description="Disordered" evidence="5">
    <location>
        <begin position="375"/>
        <end position="396"/>
    </location>
</feature>
<dbReference type="EMBL" id="CAJPWZ010000455">
    <property type="protein sequence ID" value="CAG2192864.1"/>
    <property type="molecule type" value="Genomic_DNA"/>
</dbReference>
<evidence type="ECO:0000256" key="1">
    <source>
        <dbReference type="ARBA" id="ARBA00004141"/>
    </source>
</evidence>
<feature type="transmembrane region" description="Helical" evidence="6">
    <location>
        <begin position="470"/>
        <end position="492"/>
    </location>
</feature>
<organism evidence="8 9">
    <name type="scientific">Mytilus edulis</name>
    <name type="common">Blue mussel</name>
    <dbReference type="NCBI Taxonomy" id="6550"/>
    <lineage>
        <taxon>Eukaryota</taxon>
        <taxon>Metazoa</taxon>
        <taxon>Spiralia</taxon>
        <taxon>Lophotrochozoa</taxon>
        <taxon>Mollusca</taxon>
        <taxon>Bivalvia</taxon>
        <taxon>Autobranchia</taxon>
        <taxon>Pteriomorphia</taxon>
        <taxon>Mytilida</taxon>
        <taxon>Mytiloidea</taxon>
        <taxon>Mytilidae</taxon>
        <taxon>Mytilinae</taxon>
        <taxon>Mytilus</taxon>
    </lineage>
</organism>
<name>A0A8S3QCM3_MYTED</name>
<keyword evidence="4 6" id="KW-0472">Membrane</keyword>
<comment type="subcellular location">
    <subcellularLocation>
        <location evidence="1">Membrane</location>
        <topology evidence="1">Multi-pass membrane protein</topology>
    </subcellularLocation>
</comment>
<proteinExistence type="predicted"/>
<dbReference type="GO" id="GO:0008332">
    <property type="term" value="F:low voltage-gated calcium channel activity"/>
    <property type="evidence" value="ECO:0007669"/>
    <property type="project" value="TreeGrafter"/>
</dbReference>
<dbReference type="PANTHER" id="PTHR10037">
    <property type="entry name" value="VOLTAGE-GATED CATION CHANNEL CALCIUM AND SODIUM"/>
    <property type="match status" value="1"/>
</dbReference>
<dbReference type="SUPFAM" id="SSF81324">
    <property type="entry name" value="Voltage-gated potassium channels"/>
    <property type="match status" value="2"/>
</dbReference>
<dbReference type="GO" id="GO:0086010">
    <property type="term" value="P:membrane depolarization during action potential"/>
    <property type="evidence" value="ECO:0007669"/>
    <property type="project" value="TreeGrafter"/>
</dbReference>
<accession>A0A8S3QCM3</accession>
<feature type="domain" description="Ion transport" evidence="7">
    <location>
        <begin position="80"/>
        <end position="161"/>
    </location>
</feature>
<keyword evidence="3 6" id="KW-1133">Transmembrane helix</keyword>
<dbReference type="Gene3D" id="1.20.120.350">
    <property type="entry name" value="Voltage-gated potassium channels. Chain C"/>
    <property type="match status" value="2"/>
</dbReference>
<dbReference type="Pfam" id="PF00520">
    <property type="entry name" value="Ion_trans"/>
    <property type="match status" value="3"/>
</dbReference>
<dbReference type="Proteomes" id="UP000683360">
    <property type="component" value="Unassembled WGS sequence"/>
</dbReference>
<feature type="compositionally biased region" description="Basic and acidic residues" evidence="5">
    <location>
        <begin position="444"/>
        <end position="461"/>
    </location>
</feature>
<keyword evidence="9" id="KW-1185">Reference proteome</keyword>
<dbReference type="OrthoDB" id="416585at2759"/>
<feature type="region of interest" description="Disordered" evidence="5">
    <location>
        <begin position="266"/>
        <end position="289"/>
    </location>
</feature>
<feature type="region of interest" description="Disordered" evidence="5">
    <location>
        <begin position="560"/>
        <end position="609"/>
    </location>
</feature>
<dbReference type="GO" id="GO:0070509">
    <property type="term" value="P:calcium ion import"/>
    <property type="evidence" value="ECO:0007669"/>
    <property type="project" value="TreeGrafter"/>
</dbReference>
<feature type="compositionally biased region" description="Polar residues" evidence="5">
    <location>
        <begin position="375"/>
        <end position="389"/>
    </location>
</feature>
<feature type="compositionally biased region" description="Basic residues" evidence="5">
    <location>
        <begin position="219"/>
        <end position="235"/>
    </location>
</feature>